<feature type="compositionally biased region" description="Low complexity" evidence="1">
    <location>
        <begin position="24"/>
        <end position="38"/>
    </location>
</feature>
<feature type="compositionally biased region" description="Basic residues" evidence="1">
    <location>
        <begin position="39"/>
        <end position="55"/>
    </location>
</feature>
<proteinExistence type="predicted"/>
<reference evidence="2 3" key="1">
    <citation type="submission" date="2016-08" db="EMBL/GenBank/DDBJ databases">
        <title>Draft genome sequence of allopolyploid Zygosaccharomyces rouxii.</title>
        <authorList>
            <person name="Watanabe J."/>
            <person name="Uehara K."/>
            <person name="Mogi Y."/>
            <person name="Tsukioka Y."/>
        </authorList>
    </citation>
    <scope>NUCLEOTIDE SEQUENCE [LARGE SCALE GENOMIC DNA]</scope>
    <source>
        <strain evidence="2 3">NBRC 110957</strain>
    </source>
</reference>
<evidence type="ECO:0000313" key="3">
    <source>
        <dbReference type="Proteomes" id="UP000187013"/>
    </source>
</evidence>
<dbReference type="InterPro" id="IPR008402">
    <property type="entry name" value="APC_su15/mnd2"/>
</dbReference>
<protein>
    <submittedName>
        <fullName evidence="2">Uncharacterized protein</fullName>
    </submittedName>
</protein>
<dbReference type="PIRSF" id="PIRSF022699">
    <property type="entry name" value="MND2"/>
    <property type="match status" value="1"/>
</dbReference>
<name>A0A1Q3AD13_ZYGRO</name>
<feature type="region of interest" description="Disordered" evidence="1">
    <location>
        <begin position="24"/>
        <end position="62"/>
    </location>
</feature>
<organism evidence="2 3">
    <name type="scientific">Zygosaccharomyces rouxii</name>
    <dbReference type="NCBI Taxonomy" id="4956"/>
    <lineage>
        <taxon>Eukaryota</taxon>
        <taxon>Fungi</taxon>
        <taxon>Dikarya</taxon>
        <taxon>Ascomycota</taxon>
        <taxon>Saccharomycotina</taxon>
        <taxon>Saccharomycetes</taxon>
        <taxon>Saccharomycetales</taxon>
        <taxon>Saccharomycetaceae</taxon>
        <taxon>Zygosaccharomyces</taxon>
    </lineage>
</organism>
<accession>A0A1Q3AD13</accession>
<dbReference type="InterPro" id="IPR016807">
    <property type="entry name" value="Mnd2"/>
</dbReference>
<dbReference type="GO" id="GO:0030071">
    <property type="term" value="P:regulation of mitotic metaphase/anaphase transition"/>
    <property type="evidence" value="ECO:0007669"/>
    <property type="project" value="InterPro"/>
</dbReference>
<feature type="compositionally biased region" description="Basic and acidic residues" evidence="1">
    <location>
        <begin position="137"/>
        <end position="153"/>
    </location>
</feature>
<feature type="region of interest" description="Disordered" evidence="1">
    <location>
        <begin position="137"/>
        <end position="196"/>
    </location>
</feature>
<dbReference type="Proteomes" id="UP000187013">
    <property type="component" value="Unassembled WGS sequence"/>
</dbReference>
<evidence type="ECO:0000256" key="1">
    <source>
        <dbReference type="SAM" id="MobiDB-lite"/>
    </source>
</evidence>
<evidence type="ECO:0000313" key="2">
    <source>
        <dbReference type="EMBL" id="GAV53520.1"/>
    </source>
</evidence>
<comment type="caution">
    <text evidence="2">The sequence shown here is derived from an EMBL/GenBank/DDBJ whole genome shotgun (WGS) entry which is preliminary data.</text>
</comment>
<dbReference type="Pfam" id="PF05841">
    <property type="entry name" value="Apc15p"/>
    <property type="match status" value="1"/>
</dbReference>
<dbReference type="GO" id="GO:0031145">
    <property type="term" value="P:anaphase-promoting complex-dependent catabolic process"/>
    <property type="evidence" value="ECO:0007669"/>
    <property type="project" value="InterPro"/>
</dbReference>
<sequence length="365" mass="42604">MTSSVPLSGLPLFRDVKENLIQQRNEQQQHQQQQQAAHQARRKNHLKKTSNHHHYMPPLSAYNASEERPYYPGGRFDEMTMRIEMEQRRLNSIRNLGYNYIRPIGVGHTLQMIRERKQLAAKLRAEEVAQQQEQLELQRHEEQEQQQDQRQRQQEPSILPSAFQENGDPSRRYDFGMMDDVLEDPTGTSPPQPMGQMLAPPFNLAVEEDDEEEDEISYDYEAEFAHVEDEHEEEEEEEDEYSDKNQEGRLKMLNPRGATRDFTIQQFVETSHMESHPYDMEDEYENPQLEVETNQGDSGDFTEVPWINISDTVDNVDSPRVSSLNSLVGRRMISSSTVTANNNNTRLLPPRVRRVSDNNSDQEFI</sequence>
<gene>
    <name evidence="2" type="ORF">ZYGR_0AK00220</name>
</gene>
<dbReference type="AlphaFoldDB" id="A0A1Q3AD13"/>
<dbReference type="EMBL" id="BDGX01000037">
    <property type="protein sequence ID" value="GAV53520.1"/>
    <property type="molecule type" value="Genomic_DNA"/>
</dbReference>
<dbReference type="OrthoDB" id="4047136at2759"/>
<feature type="region of interest" description="Disordered" evidence="1">
    <location>
        <begin position="226"/>
        <end position="248"/>
    </location>
</feature>
<dbReference type="GO" id="GO:0005680">
    <property type="term" value="C:anaphase-promoting complex"/>
    <property type="evidence" value="ECO:0007669"/>
    <property type="project" value="InterPro"/>
</dbReference>
<feature type="compositionally biased region" description="Acidic residues" evidence="1">
    <location>
        <begin position="230"/>
        <end position="241"/>
    </location>
</feature>